<dbReference type="NCBIfam" id="TIGR00221">
    <property type="entry name" value="nagA"/>
    <property type="match status" value="1"/>
</dbReference>
<dbReference type="InterPro" id="IPR011059">
    <property type="entry name" value="Metal-dep_hydrolase_composite"/>
</dbReference>
<dbReference type="EMBL" id="JAGIKV010000022">
    <property type="protein sequence ID" value="MBP2248327.1"/>
    <property type="molecule type" value="Genomic_DNA"/>
</dbReference>
<name>A0ABS4S2P8_PAEXY</name>
<evidence type="ECO:0000256" key="3">
    <source>
        <dbReference type="ARBA" id="ARBA00022801"/>
    </source>
</evidence>
<dbReference type="Gene3D" id="3.20.20.140">
    <property type="entry name" value="Metal-dependent hydrolases"/>
    <property type="match status" value="1"/>
</dbReference>
<evidence type="ECO:0000256" key="2">
    <source>
        <dbReference type="ARBA" id="ARBA00022723"/>
    </source>
</evidence>
<evidence type="ECO:0000256" key="4">
    <source>
        <dbReference type="ARBA" id="ARBA00023277"/>
    </source>
</evidence>
<keyword evidence="3 5" id="KW-0378">Hydrolase</keyword>
<evidence type="ECO:0000256" key="5">
    <source>
        <dbReference type="PIRNR" id="PIRNR038994"/>
    </source>
</evidence>
<dbReference type="GO" id="GO:0008448">
    <property type="term" value="F:N-acetylglucosamine-6-phosphate deacetylase activity"/>
    <property type="evidence" value="ECO:0007669"/>
    <property type="project" value="UniProtKB-EC"/>
</dbReference>
<keyword evidence="4 5" id="KW-0119">Carbohydrate metabolism</keyword>
<comment type="similarity">
    <text evidence="1 5">Belongs to the metallo-dependent hydrolases superfamily. NagA family.</text>
</comment>
<keyword evidence="2" id="KW-0479">Metal-binding</keyword>
<proteinExistence type="inferred from homology"/>
<dbReference type="EC" id="3.5.1.25" evidence="7"/>
<dbReference type="Proteomes" id="UP000810207">
    <property type="component" value="Unassembled WGS sequence"/>
</dbReference>
<evidence type="ECO:0000313" key="8">
    <source>
        <dbReference type="Proteomes" id="UP000810207"/>
    </source>
</evidence>
<dbReference type="Pfam" id="PF01979">
    <property type="entry name" value="Amidohydro_1"/>
    <property type="match status" value="1"/>
</dbReference>
<dbReference type="SUPFAM" id="SSF51338">
    <property type="entry name" value="Composite domain of metallo-dependent hydrolases"/>
    <property type="match status" value="1"/>
</dbReference>
<dbReference type="SUPFAM" id="SSF51556">
    <property type="entry name" value="Metallo-dependent hydrolases"/>
    <property type="match status" value="1"/>
</dbReference>
<reference evidence="7 8" key="1">
    <citation type="submission" date="2021-03" db="EMBL/GenBank/DDBJ databases">
        <title>Genomic Encyclopedia of Type Strains, Phase IV (KMG-IV): sequencing the most valuable type-strain genomes for metagenomic binning, comparative biology and taxonomic classification.</title>
        <authorList>
            <person name="Goeker M."/>
        </authorList>
    </citation>
    <scope>NUCLEOTIDE SEQUENCE [LARGE SCALE GENOMIC DNA]</scope>
    <source>
        <strain evidence="7 8">DSM 21292</strain>
    </source>
</reference>
<dbReference type="Gene3D" id="2.30.40.10">
    <property type="entry name" value="Urease, subunit C, domain 1"/>
    <property type="match status" value="1"/>
</dbReference>
<dbReference type="CDD" id="cd00854">
    <property type="entry name" value="NagA"/>
    <property type="match status" value="1"/>
</dbReference>
<organism evidence="7 8">
    <name type="scientific">Paenibacillus xylanexedens</name>
    <dbReference type="NCBI Taxonomy" id="528191"/>
    <lineage>
        <taxon>Bacteria</taxon>
        <taxon>Bacillati</taxon>
        <taxon>Bacillota</taxon>
        <taxon>Bacilli</taxon>
        <taxon>Bacillales</taxon>
        <taxon>Paenibacillaceae</taxon>
        <taxon>Paenibacillus</taxon>
    </lineage>
</organism>
<feature type="domain" description="Amidohydrolase-related" evidence="6">
    <location>
        <begin position="71"/>
        <end position="401"/>
    </location>
</feature>
<dbReference type="PIRSF" id="PIRSF038994">
    <property type="entry name" value="NagA"/>
    <property type="match status" value="1"/>
</dbReference>
<dbReference type="PANTHER" id="PTHR11113:SF14">
    <property type="entry name" value="N-ACETYLGLUCOSAMINE-6-PHOSPHATE DEACETYLASE"/>
    <property type="match status" value="1"/>
</dbReference>
<keyword evidence="8" id="KW-1185">Reference proteome</keyword>
<gene>
    <name evidence="7" type="ORF">J2Z28_005007</name>
</gene>
<sequence length="406" mass="44078">MTGANSHEPGSQRDENISLLRGKLLLSNEILEDGVLAWRDEKILYAGLPEGLPEQIRREALPLSVPERGLIVPGFIDIHVHGGNGEDFMDASPEVLDKISSFHSTQGTTAMLATSMTAPKERLDSVLAEVDRYRSGEMPYAQLEGVHLEGPFFSPKWPGAQNPEHIILPDVSWLEAWEKQHPGLIRQVTLAPEREGALEVISWLREQRITAALGHTDATYEEVERAVEAGLHHAVHTFNAMTPLHHRLPGAAGAVLSDPRISAEVIADGIHVHPAAISILAQLKQHDDQLVLITDAMSAAGLDDGEYKIGDLPVIVKHGEARLKDGGALAGSTLTMIRGFRYLVQEVGLSLNAASRAASLTPARLLGIDHRTGSLAQGKQADIVLLNAELDIEGVWVKGRRIGESY</sequence>
<evidence type="ECO:0000313" key="7">
    <source>
        <dbReference type="EMBL" id="MBP2248327.1"/>
    </source>
</evidence>
<dbReference type="InterPro" id="IPR006680">
    <property type="entry name" value="Amidohydro-rel"/>
</dbReference>
<dbReference type="RefSeq" id="WP_211084604.1">
    <property type="nucleotide sequence ID" value="NZ_CBCSLC010000041.1"/>
</dbReference>
<evidence type="ECO:0000256" key="1">
    <source>
        <dbReference type="ARBA" id="ARBA00010716"/>
    </source>
</evidence>
<dbReference type="InterPro" id="IPR032466">
    <property type="entry name" value="Metal_Hydrolase"/>
</dbReference>
<dbReference type="InterPro" id="IPR003764">
    <property type="entry name" value="GlcNAc_6-P_deAcase"/>
</dbReference>
<comment type="caution">
    <text evidence="7">The sequence shown here is derived from an EMBL/GenBank/DDBJ whole genome shotgun (WGS) entry which is preliminary data.</text>
</comment>
<evidence type="ECO:0000259" key="6">
    <source>
        <dbReference type="Pfam" id="PF01979"/>
    </source>
</evidence>
<dbReference type="PANTHER" id="PTHR11113">
    <property type="entry name" value="N-ACETYLGLUCOSAMINE-6-PHOSPHATE DEACETYLASE"/>
    <property type="match status" value="1"/>
</dbReference>
<accession>A0ABS4S2P8</accession>
<protein>
    <submittedName>
        <fullName evidence="7">N-acetylglucosamine-6-phosphate deacetylase</fullName>
        <ecNumber evidence="7">3.5.1.25</ecNumber>
    </submittedName>
</protein>